<sequence>MKATNQCEAWWMKRAIVNNNSINTLWALELLGVNIMFCRGGL</sequence>
<name>A0A3N2DY13_9GAMM</name>
<accession>A0A3N2DY13</accession>
<dbReference type="Proteomes" id="UP000275394">
    <property type="component" value="Unassembled WGS sequence"/>
</dbReference>
<dbReference type="AlphaFoldDB" id="A0A3N2DY13"/>
<dbReference type="EMBL" id="RKHR01000003">
    <property type="protein sequence ID" value="ROS04723.1"/>
    <property type="molecule type" value="Genomic_DNA"/>
</dbReference>
<protein>
    <submittedName>
        <fullName evidence="1">Uncharacterized protein</fullName>
    </submittedName>
</protein>
<evidence type="ECO:0000313" key="1">
    <source>
        <dbReference type="EMBL" id="ROS04723.1"/>
    </source>
</evidence>
<proteinExistence type="predicted"/>
<evidence type="ECO:0000313" key="2">
    <source>
        <dbReference type="Proteomes" id="UP000275394"/>
    </source>
</evidence>
<reference evidence="1 2" key="1">
    <citation type="submission" date="2018-11" db="EMBL/GenBank/DDBJ databases">
        <title>Genomic Encyclopedia of Type Strains, Phase IV (KMG-IV): sequencing the most valuable type-strain genomes for metagenomic binning, comparative biology and taxonomic classification.</title>
        <authorList>
            <person name="Goeker M."/>
        </authorList>
    </citation>
    <scope>NUCLEOTIDE SEQUENCE [LARGE SCALE GENOMIC DNA]</scope>
    <source>
        <strain evidence="1 2">DSM 100316</strain>
    </source>
</reference>
<keyword evidence="2" id="KW-1185">Reference proteome</keyword>
<gene>
    <name evidence="1" type="ORF">EDC56_0236</name>
</gene>
<comment type="caution">
    <text evidence="1">The sequence shown here is derived from an EMBL/GenBank/DDBJ whole genome shotgun (WGS) entry which is preliminary data.</text>
</comment>
<organism evidence="1 2">
    <name type="scientific">Sinobacterium caligoides</name>
    <dbReference type="NCBI Taxonomy" id="933926"/>
    <lineage>
        <taxon>Bacteria</taxon>
        <taxon>Pseudomonadati</taxon>
        <taxon>Pseudomonadota</taxon>
        <taxon>Gammaproteobacteria</taxon>
        <taxon>Cellvibrionales</taxon>
        <taxon>Spongiibacteraceae</taxon>
        <taxon>Sinobacterium</taxon>
    </lineage>
</organism>